<dbReference type="EMBL" id="JAJEQF010000001">
    <property type="protein sequence ID" value="MCC2166322.1"/>
    <property type="molecule type" value="Genomic_DNA"/>
</dbReference>
<dbReference type="InterPro" id="IPR011990">
    <property type="entry name" value="TPR-like_helical_dom_sf"/>
</dbReference>
<dbReference type="Pfam" id="PF14559">
    <property type="entry name" value="TPR_19"/>
    <property type="match status" value="1"/>
</dbReference>
<comment type="caution">
    <text evidence="1">The sequence shown here is derived from an EMBL/GenBank/DDBJ whole genome shotgun (WGS) entry which is preliminary data.</text>
</comment>
<proteinExistence type="predicted"/>
<gene>
    <name evidence="1" type="ORF">LKD45_01190</name>
</gene>
<dbReference type="Gene3D" id="1.25.40.10">
    <property type="entry name" value="Tetratricopeptide repeat domain"/>
    <property type="match status" value="1"/>
</dbReference>
<dbReference type="RefSeq" id="WP_308727498.1">
    <property type="nucleotide sequence ID" value="NZ_JAJEQF010000001.1"/>
</dbReference>
<dbReference type="AlphaFoldDB" id="A0AAE3DLH5"/>
<sequence>MWKKRGKKLAQKRKKIGIAAAAVIVAAAGSTLIYHNLPQTKVEKQLTLAAKYMTEMNYLEAQEAYTEALSIDEGSVRAYRGLADDYAAQGQLDEAAEILHQGYETTQSEILLQNYCATVLNSVVEHVNEKTAGLDDIRSCLTVLESDPDNESVRSVLENCVQQVTVQEDTASLMLDELDGTSDFDEYADVAEKLLGLAEKDNSYQEAACSFIIPKAQKIYLSLSHRDSWKELVERAQALGDAEADGILACLSKQQEISDYFAPMFEAFEQEDYKTARNFIVTDQYKAIRDAFINRTMEYWTGNTYVPVTKEAIVFLLTDDGWKFSFVEDDSLAQPSGTIRVLGQKMEDLGVQRSSIEYVPAYDPAAYYPHTEYEIVYWNTMVSGIATDNTNVVSRMNYRFAKKTYTAEGSSAEMIYDWGGENEKRQKE</sequence>
<evidence type="ECO:0000313" key="1">
    <source>
        <dbReference type="EMBL" id="MCC2166322.1"/>
    </source>
</evidence>
<reference evidence="1 2" key="1">
    <citation type="submission" date="2021-10" db="EMBL/GenBank/DDBJ databases">
        <title>Anaerobic single-cell dispensing facilitates the cultivation of human gut bacteria.</title>
        <authorList>
            <person name="Afrizal A."/>
        </authorList>
    </citation>
    <scope>NUCLEOTIDE SEQUENCE [LARGE SCALE GENOMIC DNA]</scope>
    <source>
        <strain evidence="1 2">CLA-AA-H244</strain>
    </source>
</reference>
<accession>A0AAE3DLH5</accession>
<organism evidence="1 2">
    <name type="scientific">Gallintestinimicrobium propionicum</name>
    <dbReference type="NCBI Taxonomy" id="2981770"/>
    <lineage>
        <taxon>Bacteria</taxon>
        <taxon>Bacillati</taxon>
        <taxon>Bacillota</taxon>
        <taxon>Clostridia</taxon>
        <taxon>Lachnospirales</taxon>
        <taxon>Lachnospiraceae</taxon>
        <taxon>Gallintestinimicrobium</taxon>
    </lineage>
</organism>
<protein>
    <submittedName>
        <fullName evidence="1">Tetratricopeptide repeat protein</fullName>
    </submittedName>
</protein>
<name>A0AAE3DLH5_9FIRM</name>
<keyword evidence="2" id="KW-1185">Reference proteome</keyword>
<dbReference type="Proteomes" id="UP001199355">
    <property type="component" value="Unassembled WGS sequence"/>
</dbReference>
<evidence type="ECO:0000313" key="2">
    <source>
        <dbReference type="Proteomes" id="UP001199355"/>
    </source>
</evidence>
<dbReference type="SUPFAM" id="SSF48452">
    <property type="entry name" value="TPR-like"/>
    <property type="match status" value="1"/>
</dbReference>